<dbReference type="RefSeq" id="WP_246975305.1">
    <property type="nucleotide sequence ID" value="NZ_CP095398.1"/>
</dbReference>
<dbReference type="InterPro" id="IPR039538">
    <property type="entry name" value="BetI_C"/>
</dbReference>
<reference evidence="7 8" key="1">
    <citation type="journal article" date="2014" name="Int. J. Syst. Evol. Microbiol.">
        <title>Complete genome sequence of Corynebacterium casei LMG S-19264T (=DSM 44701T), isolated from a smear-ripened cheese.</title>
        <authorList>
            <consortium name="US DOE Joint Genome Institute (JGI-PGF)"/>
            <person name="Walter F."/>
            <person name="Albersmeier A."/>
            <person name="Kalinowski J."/>
            <person name="Ruckert C."/>
        </authorList>
    </citation>
    <scope>NUCLEOTIDE SEQUENCE [LARGE SCALE GENOMIC DNA]</scope>
    <source>
        <strain evidence="7 8">IBRC-M 10912</strain>
    </source>
</reference>
<proteinExistence type="predicted"/>
<comment type="caution">
    <text evidence="7">The sequence shown here is derived from an EMBL/GenBank/DDBJ whole genome shotgun (WGS) entry which is preliminary data.</text>
</comment>
<dbReference type="Pfam" id="PF13977">
    <property type="entry name" value="TetR_C_6"/>
    <property type="match status" value="1"/>
</dbReference>
<keyword evidence="1" id="KW-0678">Repressor</keyword>
<dbReference type="EMBL" id="JBHSDJ010000112">
    <property type="protein sequence ID" value="MFC4248056.1"/>
    <property type="molecule type" value="Genomic_DNA"/>
</dbReference>
<dbReference type="Gene3D" id="1.10.357.10">
    <property type="entry name" value="Tetracycline Repressor, domain 2"/>
    <property type="match status" value="1"/>
</dbReference>
<dbReference type="PANTHER" id="PTHR30055">
    <property type="entry name" value="HTH-TYPE TRANSCRIPTIONAL REGULATOR RUTR"/>
    <property type="match status" value="1"/>
</dbReference>
<evidence type="ECO:0000256" key="2">
    <source>
        <dbReference type="ARBA" id="ARBA00023015"/>
    </source>
</evidence>
<dbReference type="GO" id="GO:0003677">
    <property type="term" value="F:DNA binding"/>
    <property type="evidence" value="ECO:0007669"/>
    <property type="project" value="UniProtKB-UniRule"/>
</dbReference>
<evidence type="ECO:0000256" key="3">
    <source>
        <dbReference type="ARBA" id="ARBA00023125"/>
    </source>
</evidence>
<gene>
    <name evidence="7" type="ORF">ACFOZ7_14080</name>
</gene>
<dbReference type="SUPFAM" id="SSF46689">
    <property type="entry name" value="Homeodomain-like"/>
    <property type="match status" value="1"/>
</dbReference>
<dbReference type="AlphaFoldDB" id="A0ABD5P278"/>
<dbReference type="Pfam" id="PF00440">
    <property type="entry name" value="TetR_N"/>
    <property type="match status" value="1"/>
</dbReference>
<dbReference type="GeneID" id="71856264"/>
<evidence type="ECO:0000256" key="5">
    <source>
        <dbReference type="PROSITE-ProRule" id="PRU00335"/>
    </source>
</evidence>
<feature type="domain" description="HTH tetR-type" evidence="6">
    <location>
        <begin position="10"/>
        <end position="70"/>
    </location>
</feature>
<protein>
    <submittedName>
        <fullName evidence="7">TetR/AcrR family transcriptional regulator</fullName>
    </submittedName>
</protein>
<keyword evidence="2" id="KW-0805">Transcription regulation</keyword>
<evidence type="ECO:0000313" key="8">
    <source>
        <dbReference type="Proteomes" id="UP001595821"/>
    </source>
</evidence>
<dbReference type="PROSITE" id="PS50977">
    <property type="entry name" value="HTH_TETR_2"/>
    <property type="match status" value="1"/>
</dbReference>
<accession>A0ABD5P278</accession>
<evidence type="ECO:0000313" key="7">
    <source>
        <dbReference type="EMBL" id="MFC4248056.1"/>
    </source>
</evidence>
<dbReference type="Proteomes" id="UP001595821">
    <property type="component" value="Unassembled WGS sequence"/>
</dbReference>
<dbReference type="InterPro" id="IPR036271">
    <property type="entry name" value="Tet_transcr_reg_TetR-rel_C_sf"/>
</dbReference>
<keyword evidence="4" id="KW-0804">Transcription</keyword>
<organism evidence="7 8">
    <name type="scientific">Natribaculum luteum</name>
    <dbReference type="NCBI Taxonomy" id="1586232"/>
    <lineage>
        <taxon>Archaea</taxon>
        <taxon>Methanobacteriati</taxon>
        <taxon>Methanobacteriota</taxon>
        <taxon>Stenosarchaea group</taxon>
        <taxon>Halobacteria</taxon>
        <taxon>Halobacteriales</taxon>
        <taxon>Natrialbaceae</taxon>
        <taxon>Natribaculum</taxon>
    </lineage>
</organism>
<dbReference type="SUPFAM" id="SSF48498">
    <property type="entry name" value="Tetracyclin repressor-like, C-terminal domain"/>
    <property type="match status" value="1"/>
</dbReference>
<sequence length="214" mass="24484">MADPSEETPSSTDEEIMLATYRALCEYGYADLTIKRIADEYGKSTAAIHYHYDTKDDLLAAFLDYILDQFKDAVHEVETTDPEQRLDLLLDKLLVDLRDHQDLLVAMLEMRSQAPYTDRFSERFQQNDEYIRYMLRTVIDHGIEEGVFDDVDAEHVARTLMTIVDGARTRAVVCDEEDVLTTARRAADEYVTAVLVSDTRDAVDDSADPETNER</sequence>
<evidence type="ECO:0000256" key="4">
    <source>
        <dbReference type="ARBA" id="ARBA00023163"/>
    </source>
</evidence>
<dbReference type="InterPro" id="IPR009057">
    <property type="entry name" value="Homeodomain-like_sf"/>
</dbReference>
<evidence type="ECO:0000256" key="1">
    <source>
        <dbReference type="ARBA" id="ARBA00022491"/>
    </source>
</evidence>
<name>A0ABD5P278_9EURY</name>
<dbReference type="InterPro" id="IPR050109">
    <property type="entry name" value="HTH-type_TetR-like_transc_reg"/>
</dbReference>
<dbReference type="PANTHER" id="PTHR30055:SF234">
    <property type="entry name" value="HTH-TYPE TRANSCRIPTIONAL REGULATOR BETI"/>
    <property type="match status" value="1"/>
</dbReference>
<feature type="DNA-binding region" description="H-T-H motif" evidence="5">
    <location>
        <begin position="33"/>
        <end position="52"/>
    </location>
</feature>
<dbReference type="InterPro" id="IPR001647">
    <property type="entry name" value="HTH_TetR"/>
</dbReference>
<evidence type="ECO:0000259" key="6">
    <source>
        <dbReference type="PROSITE" id="PS50977"/>
    </source>
</evidence>
<keyword evidence="3 5" id="KW-0238">DNA-binding</keyword>